<dbReference type="EMBL" id="JACSDZ010000010">
    <property type="protein sequence ID" value="KAF7393448.1"/>
    <property type="molecule type" value="Genomic_DNA"/>
</dbReference>
<accession>A0A834JR91</accession>
<organism evidence="2 3">
    <name type="scientific">Vespula germanica</name>
    <name type="common">German yellow jacket</name>
    <name type="synonym">Paravespula germanica</name>
    <dbReference type="NCBI Taxonomy" id="30212"/>
    <lineage>
        <taxon>Eukaryota</taxon>
        <taxon>Metazoa</taxon>
        <taxon>Ecdysozoa</taxon>
        <taxon>Arthropoda</taxon>
        <taxon>Hexapoda</taxon>
        <taxon>Insecta</taxon>
        <taxon>Pterygota</taxon>
        <taxon>Neoptera</taxon>
        <taxon>Endopterygota</taxon>
        <taxon>Hymenoptera</taxon>
        <taxon>Apocrita</taxon>
        <taxon>Aculeata</taxon>
        <taxon>Vespoidea</taxon>
        <taxon>Vespidae</taxon>
        <taxon>Vespinae</taxon>
        <taxon>Vespula</taxon>
    </lineage>
</organism>
<reference evidence="2" key="1">
    <citation type="journal article" date="2020" name="G3 (Bethesda)">
        <title>High-Quality Assemblies for Three Invasive Social Wasps from the &lt;i&gt;Vespula&lt;/i&gt; Genus.</title>
        <authorList>
            <person name="Harrop T.W.R."/>
            <person name="Guhlin J."/>
            <person name="McLaughlin G.M."/>
            <person name="Permina E."/>
            <person name="Stockwell P."/>
            <person name="Gilligan J."/>
            <person name="Le Lec M.F."/>
            <person name="Gruber M.A.M."/>
            <person name="Quinn O."/>
            <person name="Lovegrove M."/>
            <person name="Duncan E.J."/>
            <person name="Remnant E.J."/>
            <person name="Van Eeckhoven J."/>
            <person name="Graham B."/>
            <person name="Knapp R.A."/>
            <person name="Langford K.W."/>
            <person name="Kronenberg Z."/>
            <person name="Press M.O."/>
            <person name="Eacker S.M."/>
            <person name="Wilson-Rankin E.E."/>
            <person name="Purcell J."/>
            <person name="Lester P.J."/>
            <person name="Dearden P.K."/>
        </authorList>
    </citation>
    <scope>NUCLEOTIDE SEQUENCE</scope>
    <source>
        <strain evidence="2">Linc-1</strain>
    </source>
</reference>
<proteinExistence type="predicted"/>
<name>A0A834JR91_VESGE</name>
<dbReference type="AlphaFoldDB" id="A0A834JR91"/>
<evidence type="ECO:0000313" key="3">
    <source>
        <dbReference type="Proteomes" id="UP000617340"/>
    </source>
</evidence>
<feature type="compositionally biased region" description="Acidic residues" evidence="1">
    <location>
        <begin position="1"/>
        <end position="23"/>
    </location>
</feature>
<evidence type="ECO:0000256" key="1">
    <source>
        <dbReference type="SAM" id="MobiDB-lite"/>
    </source>
</evidence>
<sequence length="83" mass="9515">MEEKEEEEEEVQEEEEEEEEKEEVYERGRTKLRAGEVWAHTLLCGRSEQNIREVGTAVSKGLPGLKEVERVRGRRTEGGIEGG</sequence>
<gene>
    <name evidence="2" type="ORF">HZH68_010267</name>
</gene>
<feature type="region of interest" description="Disordered" evidence="1">
    <location>
        <begin position="1"/>
        <end position="29"/>
    </location>
</feature>
<keyword evidence="3" id="KW-1185">Reference proteome</keyword>
<evidence type="ECO:0000313" key="2">
    <source>
        <dbReference type="EMBL" id="KAF7393448.1"/>
    </source>
</evidence>
<dbReference type="Proteomes" id="UP000617340">
    <property type="component" value="Unassembled WGS sequence"/>
</dbReference>
<protein>
    <submittedName>
        <fullName evidence="2">Uncharacterized protein</fullName>
    </submittedName>
</protein>
<comment type="caution">
    <text evidence="2">The sequence shown here is derived from an EMBL/GenBank/DDBJ whole genome shotgun (WGS) entry which is preliminary data.</text>
</comment>